<reference evidence="2" key="2">
    <citation type="submission" date="2023-06" db="EMBL/GenBank/DDBJ databases">
        <authorList>
            <consortium name="Lawrence Berkeley National Laboratory"/>
            <person name="Haridas S."/>
            <person name="Hensen N."/>
            <person name="Bonometti L."/>
            <person name="Westerberg I."/>
            <person name="Brannstrom I.O."/>
            <person name="Guillou S."/>
            <person name="Cros-Aarteil S."/>
            <person name="Calhoun S."/>
            <person name="Kuo A."/>
            <person name="Mondo S."/>
            <person name="Pangilinan J."/>
            <person name="Riley R."/>
            <person name="Labutti K."/>
            <person name="Andreopoulos B."/>
            <person name="Lipzen A."/>
            <person name="Chen C."/>
            <person name="Yanf M."/>
            <person name="Daum C."/>
            <person name="Ng V."/>
            <person name="Clum A."/>
            <person name="Steindorff A."/>
            <person name="Ohm R."/>
            <person name="Martin F."/>
            <person name="Silar P."/>
            <person name="Natvig D."/>
            <person name="Lalanne C."/>
            <person name="Gautier V."/>
            <person name="Ament-Velasquez S.L."/>
            <person name="Kruys A."/>
            <person name="Hutchinson M.I."/>
            <person name="Powell A.J."/>
            <person name="Barry K."/>
            <person name="Miller A.N."/>
            <person name="Grigoriev I.V."/>
            <person name="Debuchy R."/>
            <person name="Gladieux P."/>
            <person name="Thoren M.H."/>
            <person name="Johannesson H."/>
        </authorList>
    </citation>
    <scope>NUCLEOTIDE SEQUENCE</scope>
    <source>
        <strain evidence="2">CBS 955.72</strain>
    </source>
</reference>
<feature type="compositionally biased region" description="Acidic residues" evidence="1">
    <location>
        <begin position="58"/>
        <end position="67"/>
    </location>
</feature>
<dbReference type="AlphaFoldDB" id="A0AAJ0HW22"/>
<comment type="caution">
    <text evidence="2">The sequence shown here is derived from an EMBL/GenBank/DDBJ whole genome shotgun (WGS) entry which is preliminary data.</text>
</comment>
<feature type="compositionally biased region" description="Polar residues" evidence="1">
    <location>
        <begin position="24"/>
        <end position="43"/>
    </location>
</feature>
<sequence>MNAHLRLHSVATTESLRNKSVIFHSSTSTTQNSPSKSWKTSRPGTPLIMPTLDPPTDQTDDSDDDISDLSPLSQLGKGPSNTVTPSAKENERFVRKGAKELRKEVEERLVDVTTSSPEVEDGPGARHYFKHHEKTATRQQAYMRAGEAVGYDDPLLDAVKMEIKEIFARGAGSTAQNKGLAANPRIHQLKGLLDKAKATYDKKGIEDDYMPSKASILASVYCHPSAALNEEFSSVLIAMNRLDLAQVYTQVNQTSDMVNTNTFWRLRFRKVEQELIGAKLHYEQTTENFTKEMQGFREHLTAHLSAFSDQLEDFATREEVIEALKTINQKTKNAFNKHATTESVANLGKRMDVASPKTKDLGGKAAMKHTMASAARSGAPTSTPGFDSPLGRKHLLDDGGDTAAQGSVKRKRDPLGSLASLFNPITPTKPGMAMRSGKAAGVTPAQESPVAAPPEVPGKGTGRAGKMGLMDDEETWF</sequence>
<evidence type="ECO:0000313" key="2">
    <source>
        <dbReference type="EMBL" id="KAK3363733.1"/>
    </source>
</evidence>
<dbReference type="Proteomes" id="UP001275084">
    <property type="component" value="Unassembled WGS sequence"/>
</dbReference>
<organism evidence="2 3">
    <name type="scientific">Lasiosphaeria hispida</name>
    <dbReference type="NCBI Taxonomy" id="260671"/>
    <lineage>
        <taxon>Eukaryota</taxon>
        <taxon>Fungi</taxon>
        <taxon>Dikarya</taxon>
        <taxon>Ascomycota</taxon>
        <taxon>Pezizomycotina</taxon>
        <taxon>Sordariomycetes</taxon>
        <taxon>Sordariomycetidae</taxon>
        <taxon>Sordariales</taxon>
        <taxon>Lasiosphaeriaceae</taxon>
        <taxon>Lasiosphaeria</taxon>
    </lineage>
</organism>
<proteinExistence type="predicted"/>
<feature type="region of interest" description="Disordered" evidence="1">
    <location>
        <begin position="24"/>
        <end position="93"/>
    </location>
</feature>
<protein>
    <submittedName>
        <fullName evidence="2">Uncharacterized protein</fullName>
    </submittedName>
</protein>
<feature type="region of interest" description="Disordered" evidence="1">
    <location>
        <begin position="347"/>
        <end position="477"/>
    </location>
</feature>
<reference evidence="2" key="1">
    <citation type="journal article" date="2023" name="Mol. Phylogenet. Evol.">
        <title>Genome-scale phylogeny and comparative genomics of the fungal order Sordariales.</title>
        <authorList>
            <person name="Hensen N."/>
            <person name="Bonometti L."/>
            <person name="Westerberg I."/>
            <person name="Brannstrom I.O."/>
            <person name="Guillou S."/>
            <person name="Cros-Aarteil S."/>
            <person name="Calhoun S."/>
            <person name="Haridas S."/>
            <person name="Kuo A."/>
            <person name="Mondo S."/>
            <person name="Pangilinan J."/>
            <person name="Riley R."/>
            <person name="LaButti K."/>
            <person name="Andreopoulos B."/>
            <person name="Lipzen A."/>
            <person name="Chen C."/>
            <person name="Yan M."/>
            <person name="Daum C."/>
            <person name="Ng V."/>
            <person name="Clum A."/>
            <person name="Steindorff A."/>
            <person name="Ohm R.A."/>
            <person name="Martin F."/>
            <person name="Silar P."/>
            <person name="Natvig D.O."/>
            <person name="Lalanne C."/>
            <person name="Gautier V."/>
            <person name="Ament-Velasquez S.L."/>
            <person name="Kruys A."/>
            <person name="Hutchinson M.I."/>
            <person name="Powell A.J."/>
            <person name="Barry K."/>
            <person name="Miller A.N."/>
            <person name="Grigoriev I.V."/>
            <person name="Debuchy R."/>
            <person name="Gladieux P."/>
            <person name="Hiltunen Thoren M."/>
            <person name="Johannesson H."/>
        </authorList>
    </citation>
    <scope>NUCLEOTIDE SEQUENCE</scope>
    <source>
        <strain evidence="2">CBS 955.72</strain>
    </source>
</reference>
<name>A0AAJ0HW22_9PEZI</name>
<evidence type="ECO:0000256" key="1">
    <source>
        <dbReference type="SAM" id="MobiDB-lite"/>
    </source>
</evidence>
<dbReference type="EMBL" id="JAUIQD010000001">
    <property type="protein sequence ID" value="KAK3363733.1"/>
    <property type="molecule type" value="Genomic_DNA"/>
</dbReference>
<feature type="compositionally biased region" description="Basic and acidic residues" evidence="1">
    <location>
        <begin position="349"/>
        <end position="362"/>
    </location>
</feature>
<gene>
    <name evidence="2" type="ORF">B0T25DRAFT_562721</name>
</gene>
<accession>A0AAJ0HW22</accession>
<evidence type="ECO:0000313" key="3">
    <source>
        <dbReference type="Proteomes" id="UP001275084"/>
    </source>
</evidence>
<keyword evidence="3" id="KW-1185">Reference proteome</keyword>